<accession>A0AA39S118</accession>
<dbReference type="InterPro" id="IPR000403">
    <property type="entry name" value="PI3/4_kinase_cat_dom"/>
</dbReference>
<dbReference type="Gene3D" id="3.30.1010.10">
    <property type="entry name" value="Phosphatidylinositol 3-kinase Catalytic Subunit, Chain A, domain 4"/>
    <property type="match status" value="1"/>
</dbReference>
<dbReference type="GO" id="GO:0031931">
    <property type="term" value="C:TORC1 complex"/>
    <property type="evidence" value="ECO:0007669"/>
    <property type="project" value="TreeGrafter"/>
</dbReference>
<dbReference type="GO" id="GO:0005737">
    <property type="term" value="C:cytoplasm"/>
    <property type="evidence" value="ECO:0007669"/>
    <property type="project" value="TreeGrafter"/>
</dbReference>
<dbReference type="GO" id="GO:0004674">
    <property type="term" value="F:protein serine/threonine kinase activity"/>
    <property type="evidence" value="ECO:0007669"/>
    <property type="project" value="TreeGrafter"/>
</dbReference>
<dbReference type="SUPFAM" id="SSF56112">
    <property type="entry name" value="Protein kinase-like (PK-like)"/>
    <property type="match status" value="1"/>
</dbReference>
<dbReference type="PANTHER" id="PTHR11139:SF9">
    <property type="entry name" value="SERINE_THREONINE-PROTEIN KINASE MTOR"/>
    <property type="match status" value="1"/>
</dbReference>
<evidence type="ECO:0000259" key="3">
    <source>
        <dbReference type="PROSITE" id="PS50290"/>
    </source>
</evidence>
<keyword evidence="5" id="KW-1185">Reference proteome</keyword>
<organism evidence="4 5">
    <name type="scientific">Acer saccharum</name>
    <name type="common">Sugar maple</name>
    <dbReference type="NCBI Taxonomy" id="4024"/>
    <lineage>
        <taxon>Eukaryota</taxon>
        <taxon>Viridiplantae</taxon>
        <taxon>Streptophyta</taxon>
        <taxon>Embryophyta</taxon>
        <taxon>Tracheophyta</taxon>
        <taxon>Spermatophyta</taxon>
        <taxon>Magnoliopsida</taxon>
        <taxon>eudicotyledons</taxon>
        <taxon>Gunneridae</taxon>
        <taxon>Pentapetalae</taxon>
        <taxon>rosids</taxon>
        <taxon>malvids</taxon>
        <taxon>Sapindales</taxon>
        <taxon>Sapindaceae</taxon>
        <taxon>Hippocastanoideae</taxon>
        <taxon>Acereae</taxon>
        <taxon>Acer</taxon>
    </lineage>
</organism>
<proteinExistence type="predicted"/>
<dbReference type="GO" id="GO:0031929">
    <property type="term" value="P:TOR signaling"/>
    <property type="evidence" value="ECO:0007669"/>
    <property type="project" value="TreeGrafter"/>
</dbReference>
<name>A0AA39S118_ACESA</name>
<protein>
    <recommendedName>
        <fullName evidence="3">PI3K/PI4K catalytic domain-containing protein</fullName>
    </recommendedName>
</protein>
<dbReference type="PROSITE" id="PS50290">
    <property type="entry name" value="PI3_4_KINASE_3"/>
    <property type="match status" value="1"/>
</dbReference>
<evidence type="ECO:0000313" key="4">
    <source>
        <dbReference type="EMBL" id="KAK0582092.1"/>
    </source>
</evidence>
<dbReference type="PROSITE" id="PS00915">
    <property type="entry name" value="PI3_4_KINASE_1"/>
    <property type="match status" value="1"/>
</dbReference>
<dbReference type="InterPro" id="IPR018936">
    <property type="entry name" value="PI3/4_kinase_CS"/>
</dbReference>
<dbReference type="GO" id="GO:0016242">
    <property type="term" value="P:negative regulation of macroautophagy"/>
    <property type="evidence" value="ECO:0007669"/>
    <property type="project" value="TreeGrafter"/>
</dbReference>
<feature type="domain" description="PI3K/PI4K catalytic" evidence="3">
    <location>
        <begin position="40"/>
        <end position="120"/>
    </location>
</feature>
<dbReference type="PANTHER" id="PTHR11139">
    <property type="entry name" value="ATAXIA TELANGIECTASIA MUTATED ATM -RELATED"/>
    <property type="match status" value="1"/>
</dbReference>
<dbReference type="Pfam" id="PF00454">
    <property type="entry name" value="PI3_PI4_kinase"/>
    <property type="match status" value="1"/>
</dbReference>
<dbReference type="EMBL" id="JAUESC010000384">
    <property type="protein sequence ID" value="KAK0582092.1"/>
    <property type="molecule type" value="Genomic_DNA"/>
</dbReference>
<keyword evidence="2" id="KW-0418">Kinase</keyword>
<dbReference type="GO" id="GO:0031932">
    <property type="term" value="C:TORC2 complex"/>
    <property type="evidence" value="ECO:0007669"/>
    <property type="project" value="TreeGrafter"/>
</dbReference>
<keyword evidence="1" id="KW-0808">Transferase</keyword>
<dbReference type="Proteomes" id="UP001168877">
    <property type="component" value="Unassembled WGS sequence"/>
</dbReference>
<reference evidence="4" key="2">
    <citation type="submission" date="2023-06" db="EMBL/GenBank/DDBJ databases">
        <authorList>
            <person name="Swenson N.G."/>
            <person name="Wegrzyn J.L."/>
            <person name="Mcevoy S.L."/>
        </authorList>
    </citation>
    <scope>NUCLEOTIDE SEQUENCE</scope>
    <source>
        <strain evidence="4">NS2018</strain>
        <tissue evidence="4">Leaf</tissue>
    </source>
</reference>
<evidence type="ECO:0000256" key="1">
    <source>
        <dbReference type="ARBA" id="ARBA00022679"/>
    </source>
</evidence>
<evidence type="ECO:0000313" key="5">
    <source>
        <dbReference type="Proteomes" id="UP001168877"/>
    </source>
</evidence>
<gene>
    <name evidence="4" type="ORF">LWI29_021453</name>
</gene>
<reference evidence="4" key="1">
    <citation type="journal article" date="2022" name="Plant J.">
        <title>Strategies of tolerance reflected in two North American maple genomes.</title>
        <authorList>
            <person name="McEvoy S.L."/>
            <person name="Sezen U.U."/>
            <person name="Trouern-Trend A."/>
            <person name="McMahon S.M."/>
            <person name="Schaberg P.G."/>
            <person name="Yang J."/>
            <person name="Wegrzyn J.L."/>
            <person name="Swenson N.G."/>
        </authorList>
    </citation>
    <scope>NUCLEOTIDE SEQUENCE</scope>
    <source>
        <strain evidence="4">NS2018</strain>
    </source>
</reference>
<dbReference type="GO" id="GO:0005634">
    <property type="term" value="C:nucleus"/>
    <property type="evidence" value="ECO:0007669"/>
    <property type="project" value="TreeGrafter"/>
</dbReference>
<dbReference type="InterPro" id="IPR011009">
    <property type="entry name" value="Kinase-like_dom_sf"/>
</dbReference>
<dbReference type="AlphaFoldDB" id="A0AA39S118"/>
<comment type="caution">
    <text evidence="4">The sequence shown here is derived from an EMBL/GenBank/DDBJ whole genome shotgun (WGS) entry which is preliminary data.</text>
</comment>
<dbReference type="InterPro" id="IPR050517">
    <property type="entry name" value="DDR_Repair_Kinase"/>
</dbReference>
<evidence type="ECO:0000256" key="2">
    <source>
        <dbReference type="ARBA" id="ARBA00022777"/>
    </source>
</evidence>
<sequence>MALTIYYICEQQSVSTELLERRNLELAYLADLSVVTIASFATQLVVVTSKQRPRKMTIHGSDGDDHAFLLKEHEDLRQDENVMQLFGLVNTLLENSRKTMEKDLSIQRYDLQIVTPCTIL</sequence>